<dbReference type="KEGG" id="lbc:LACBIDRAFT_316847"/>
<name>B0E1Q9_LACBS</name>
<reference evidence="2 3" key="1">
    <citation type="journal article" date="2008" name="Nature">
        <title>The genome of Laccaria bicolor provides insights into mycorrhizal symbiosis.</title>
        <authorList>
            <person name="Martin F."/>
            <person name="Aerts A."/>
            <person name="Ahren D."/>
            <person name="Brun A."/>
            <person name="Danchin E.G.J."/>
            <person name="Duchaussoy F."/>
            <person name="Gibon J."/>
            <person name="Kohler A."/>
            <person name="Lindquist E."/>
            <person name="Pereda V."/>
            <person name="Salamov A."/>
            <person name="Shapiro H.J."/>
            <person name="Wuyts J."/>
            <person name="Blaudez D."/>
            <person name="Buee M."/>
            <person name="Brokstein P."/>
            <person name="Canbaeck B."/>
            <person name="Cohen D."/>
            <person name="Courty P.E."/>
            <person name="Coutinho P.M."/>
            <person name="Delaruelle C."/>
            <person name="Detter J.C."/>
            <person name="Deveau A."/>
            <person name="DiFazio S."/>
            <person name="Duplessis S."/>
            <person name="Fraissinet-Tachet L."/>
            <person name="Lucic E."/>
            <person name="Frey-Klett P."/>
            <person name="Fourrey C."/>
            <person name="Feussner I."/>
            <person name="Gay G."/>
            <person name="Grimwood J."/>
            <person name="Hoegger P.J."/>
            <person name="Jain P."/>
            <person name="Kilaru S."/>
            <person name="Labbe J."/>
            <person name="Lin Y.C."/>
            <person name="Legue V."/>
            <person name="Le Tacon F."/>
            <person name="Marmeisse R."/>
            <person name="Melayah D."/>
            <person name="Montanini B."/>
            <person name="Muratet M."/>
            <person name="Nehls U."/>
            <person name="Niculita-Hirzel H."/>
            <person name="Oudot-Le Secq M.P."/>
            <person name="Peter M."/>
            <person name="Quesneville H."/>
            <person name="Rajashekar B."/>
            <person name="Reich M."/>
            <person name="Rouhier N."/>
            <person name="Schmutz J."/>
            <person name="Yin T."/>
            <person name="Chalot M."/>
            <person name="Henrissat B."/>
            <person name="Kuees U."/>
            <person name="Lucas S."/>
            <person name="Van de Peer Y."/>
            <person name="Podila G.K."/>
            <person name="Polle A."/>
            <person name="Pukkila P.J."/>
            <person name="Richardson P.M."/>
            <person name="Rouze P."/>
            <person name="Sanders I.R."/>
            <person name="Stajich J.E."/>
            <person name="Tunlid A."/>
            <person name="Tuskan G."/>
            <person name="Grigoriev I.V."/>
        </authorList>
    </citation>
    <scope>NUCLEOTIDE SEQUENCE [LARGE SCALE GENOMIC DNA]</scope>
    <source>
        <strain evidence="3">S238N-H82 / ATCC MYA-4686</strain>
    </source>
</reference>
<organism evidence="3">
    <name type="scientific">Laccaria bicolor (strain S238N-H82 / ATCC MYA-4686)</name>
    <name type="common">Bicoloured deceiver</name>
    <name type="synonym">Laccaria laccata var. bicolor</name>
    <dbReference type="NCBI Taxonomy" id="486041"/>
    <lineage>
        <taxon>Eukaryota</taxon>
        <taxon>Fungi</taxon>
        <taxon>Dikarya</taxon>
        <taxon>Basidiomycota</taxon>
        <taxon>Agaricomycotina</taxon>
        <taxon>Agaricomycetes</taxon>
        <taxon>Agaricomycetidae</taxon>
        <taxon>Agaricales</taxon>
        <taxon>Agaricineae</taxon>
        <taxon>Hydnangiaceae</taxon>
        <taxon>Laccaria</taxon>
    </lineage>
</organism>
<evidence type="ECO:0000256" key="1">
    <source>
        <dbReference type="SAM" id="MobiDB-lite"/>
    </source>
</evidence>
<protein>
    <submittedName>
        <fullName evidence="2">Predicted protein</fullName>
    </submittedName>
</protein>
<dbReference type="HOGENOM" id="CLU_1077945_0_0_1"/>
<sequence>MGYQSIPVQAPIEASALITGTAVNSRANQDDVESEDEDEPLAPAQGFTSFMLQPVIKTTVCDGRTLTHRVATANKENAPPTPVPTVPSKNLVRCVSGQPPQPPVSMVQDEPTAGPYSPKSISLYGCGDSTYYTKERRCQEAEDSDDEFGMAIHGVPYPQPQLYQYPDAHPNLEIFLCSQSQVTQPSTAPVVNTHMRKEHQATPAPSSHAAKKLEPIVLPCLHHQLQSSPNDPRLNHQVHGDEPMLRTSMISASLCLKRPSLSTMLKLVVSIPIQTALKIVMPPQELGWNPVMHGVFALSLMRTC</sequence>
<dbReference type="RefSeq" id="XP_001890136.1">
    <property type="nucleotide sequence ID" value="XM_001890101.1"/>
</dbReference>
<accession>B0E1Q9</accession>
<proteinExistence type="predicted"/>
<gene>
    <name evidence="2" type="ORF">LACBIDRAFT_316847</name>
</gene>
<dbReference type="Proteomes" id="UP000001194">
    <property type="component" value="Unassembled WGS sequence"/>
</dbReference>
<dbReference type="EMBL" id="DS547169">
    <property type="protein sequence ID" value="EDQ99239.1"/>
    <property type="molecule type" value="Genomic_DNA"/>
</dbReference>
<keyword evidence="3" id="KW-1185">Reference proteome</keyword>
<dbReference type="GeneID" id="6085783"/>
<dbReference type="AlphaFoldDB" id="B0E1Q9"/>
<dbReference type="OrthoDB" id="10411695at2759"/>
<evidence type="ECO:0000313" key="3">
    <source>
        <dbReference type="Proteomes" id="UP000001194"/>
    </source>
</evidence>
<evidence type="ECO:0000313" key="2">
    <source>
        <dbReference type="EMBL" id="EDQ99239.1"/>
    </source>
</evidence>
<dbReference type="InParanoid" id="B0E1Q9"/>
<feature type="region of interest" description="Disordered" evidence="1">
    <location>
        <begin position="98"/>
        <end position="119"/>
    </location>
</feature>